<dbReference type="AlphaFoldDB" id="A0A2P8FHZ1"/>
<evidence type="ECO:0000256" key="8">
    <source>
        <dbReference type="RuleBase" id="RU365103"/>
    </source>
</evidence>
<evidence type="ECO:0000256" key="2">
    <source>
        <dbReference type="ARBA" id="ARBA00004713"/>
    </source>
</evidence>
<keyword evidence="8" id="KW-0472">Membrane</keyword>
<reference evidence="10 11" key="1">
    <citation type="submission" date="2018-03" db="EMBL/GenBank/DDBJ databases">
        <title>Genomic Encyclopedia of Archaeal and Bacterial Type Strains, Phase II (KMG-II): from individual species to whole genera.</title>
        <authorList>
            <person name="Goeker M."/>
        </authorList>
    </citation>
    <scope>NUCLEOTIDE SEQUENCE [LARGE SCALE GENOMIC DNA]</scope>
    <source>
        <strain evidence="10 11">DSM 100673</strain>
    </source>
</reference>
<keyword evidence="8" id="KW-0448">Lipopolysaccharide biosynthesis</keyword>
<evidence type="ECO:0000259" key="9">
    <source>
        <dbReference type="Pfam" id="PF04413"/>
    </source>
</evidence>
<keyword evidence="8" id="KW-1003">Cell membrane</keyword>
<dbReference type="InterPro" id="IPR007507">
    <property type="entry name" value="Glycos_transf_N"/>
</dbReference>
<dbReference type="UniPathway" id="UPA00958"/>
<dbReference type="InterPro" id="IPR039901">
    <property type="entry name" value="Kdotransferase"/>
</dbReference>
<gene>
    <name evidence="10" type="ORF">CLV88_102448</name>
</gene>
<comment type="subcellular location">
    <subcellularLocation>
        <location evidence="8">Cell membrane</location>
    </subcellularLocation>
</comment>
<organism evidence="10 11">
    <name type="scientific">Shimia abyssi</name>
    <dbReference type="NCBI Taxonomy" id="1662395"/>
    <lineage>
        <taxon>Bacteria</taxon>
        <taxon>Pseudomonadati</taxon>
        <taxon>Pseudomonadota</taxon>
        <taxon>Alphaproteobacteria</taxon>
        <taxon>Rhodobacterales</taxon>
        <taxon>Roseobacteraceae</taxon>
    </lineage>
</organism>
<comment type="caution">
    <text evidence="10">The sequence shown here is derived from an EMBL/GenBank/DDBJ whole genome shotgun (WGS) entry which is preliminary data.</text>
</comment>
<comment type="similarity">
    <text evidence="8">Belongs to the glycosyltransferase group 1 family.</text>
</comment>
<evidence type="ECO:0000313" key="10">
    <source>
        <dbReference type="EMBL" id="PSL21328.1"/>
    </source>
</evidence>
<evidence type="ECO:0000256" key="4">
    <source>
        <dbReference type="ARBA" id="ARBA00019077"/>
    </source>
</evidence>
<dbReference type="Proteomes" id="UP000240418">
    <property type="component" value="Unassembled WGS sequence"/>
</dbReference>
<dbReference type="PANTHER" id="PTHR42755:SF1">
    <property type="entry name" value="3-DEOXY-D-MANNO-OCTULOSONIC ACID TRANSFERASE, MITOCHONDRIAL-RELATED"/>
    <property type="match status" value="1"/>
</dbReference>
<dbReference type="Pfam" id="PF04413">
    <property type="entry name" value="Glycos_transf_N"/>
    <property type="match status" value="1"/>
</dbReference>
<protein>
    <recommendedName>
        <fullName evidence="4 8">3-deoxy-D-manno-octulosonic acid transferase</fullName>
        <shortName evidence="8">Kdo transferase</shortName>
        <ecNumber evidence="3 8">2.4.99.12</ecNumber>
    </recommendedName>
    <alternativeName>
        <fullName evidence="6 8">Lipid IV(A) 3-deoxy-D-manno-octulosonic acid transferase</fullName>
    </alternativeName>
</protein>
<evidence type="ECO:0000256" key="1">
    <source>
        <dbReference type="ARBA" id="ARBA00003394"/>
    </source>
</evidence>
<proteinExistence type="inferred from homology"/>
<comment type="catalytic activity">
    <reaction evidence="7 8">
        <text>lipid IVA (E. coli) + CMP-3-deoxy-beta-D-manno-octulosonate = alpha-Kdo-(2-&gt;6)-lipid IVA (E. coli) + CMP + H(+)</text>
        <dbReference type="Rhea" id="RHEA:28066"/>
        <dbReference type="ChEBI" id="CHEBI:15378"/>
        <dbReference type="ChEBI" id="CHEBI:58603"/>
        <dbReference type="ChEBI" id="CHEBI:60364"/>
        <dbReference type="ChEBI" id="CHEBI:60377"/>
        <dbReference type="ChEBI" id="CHEBI:85987"/>
        <dbReference type="EC" id="2.4.99.12"/>
    </reaction>
</comment>
<dbReference type="EC" id="2.4.99.12" evidence="3 8"/>
<dbReference type="GO" id="GO:0005886">
    <property type="term" value="C:plasma membrane"/>
    <property type="evidence" value="ECO:0007669"/>
    <property type="project" value="UniProtKB-SubCell"/>
</dbReference>
<accession>A0A2P8FHZ1</accession>
<sequence length="407" mass="45043">MARSLSLAAYMAFARRQPTSLPKITMPRADGELIWIHCADPDRSRTLAQLGLRLAAQRLNATVLLTTSPGQRPKQELPEGVVWQECPSENPSDVRVFLNHWRPDLMVWLGPWLRPVLIDDAKRRGVASILVEADTLGLANRRWRWLPEPTQATLRLFSSVFAMHRMAADRFQKPLKDTPTIVHNSGPLSEESQPLPYNETDLNELRTACAGRPVWLAARMQLQELPLVLNAYRKVLRLSHRMLLIVVPDTPECAPTMRQALIDAGLRFCEWEDGAFPNDNTHVLLAETTDELGLWFRAAPVTLMGSSLASGFGGRDPLEPAALGSAILHGPSVRRHLDAYNRLSKAGGAQLVKDANGLAEHLTRLTAPDKAAAMAHAGWQVVSAGAEVSDQIVAEAQRLLDEKEVYA</sequence>
<dbReference type="EMBL" id="PYGJ01000002">
    <property type="protein sequence ID" value="PSL21328.1"/>
    <property type="molecule type" value="Genomic_DNA"/>
</dbReference>
<comment type="function">
    <text evidence="1 8">Involved in lipopolysaccharide (LPS) biosynthesis. Catalyzes the transfer of 3-deoxy-D-manno-octulosonate (Kdo) residue(s) from CMP-Kdo to lipid IV(A), the tetraacyldisaccharide-1,4'-bisphosphate precursor of lipid A.</text>
</comment>
<dbReference type="GO" id="GO:0043842">
    <property type="term" value="F:Kdo transferase activity"/>
    <property type="evidence" value="ECO:0007669"/>
    <property type="project" value="UniProtKB-EC"/>
</dbReference>
<dbReference type="GO" id="GO:0009245">
    <property type="term" value="P:lipid A biosynthetic process"/>
    <property type="evidence" value="ECO:0007669"/>
    <property type="project" value="TreeGrafter"/>
</dbReference>
<keyword evidence="11" id="KW-1185">Reference proteome</keyword>
<feature type="domain" description="3-deoxy-D-manno-octulosonic-acid transferase N-terminal" evidence="9">
    <location>
        <begin position="28"/>
        <end position="173"/>
    </location>
</feature>
<keyword evidence="5 8" id="KW-0808">Transferase</keyword>
<name>A0A2P8FHZ1_9RHOB</name>
<evidence type="ECO:0000256" key="5">
    <source>
        <dbReference type="ARBA" id="ARBA00022679"/>
    </source>
</evidence>
<dbReference type="Gene3D" id="3.40.50.2000">
    <property type="entry name" value="Glycogen Phosphorylase B"/>
    <property type="match status" value="1"/>
</dbReference>
<dbReference type="RefSeq" id="WP_106607509.1">
    <property type="nucleotide sequence ID" value="NZ_PYGJ01000002.1"/>
</dbReference>
<comment type="pathway">
    <text evidence="2 8">Bacterial outer membrane biogenesis; LPS core biosynthesis.</text>
</comment>
<dbReference type="GO" id="GO:0009244">
    <property type="term" value="P:lipopolysaccharide core region biosynthetic process"/>
    <property type="evidence" value="ECO:0007669"/>
    <property type="project" value="UniProtKB-UniRule"/>
</dbReference>
<evidence type="ECO:0000256" key="6">
    <source>
        <dbReference type="ARBA" id="ARBA00031445"/>
    </source>
</evidence>
<dbReference type="OrthoDB" id="9789797at2"/>
<evidence type="ECO:0000256" key="3">
    <source>
        <dbReference type="ARBA" id="ARBA00012621"/>
    </source>
</evidence>
<dbReference type="InterPro" id="IPR038107">
    <property type="entry name" value="Glycos_transf_N_sf"/>
</dbReference>
<dbReference type="Gene3D" id="3.40.50.11720">
    <property type="entry name" value="3-Deoxy-D-manno-octulosonic-acid transferase, N-terminal domain"/>
    <property type="match status" value="1"/>
</dbReference>
<dbReference type="PANTHER" id="PTHR42755">
    <property type="entry name" value="3-DEOXY-MANNO-OCTULOSONATE CYTIDYLYLTRANSFERASE"/>
    <property type="match status" value="1"/>
</dbReference>
<evidence type="ECO:0000256" key="7">
    <source>
        <dbReference type="ARBA" id="ARBA00049183"/>
    </source>
</evidence>
<evidence type="ECO:0000313" key="11">
    <source>
        <dbReference type="Proteomes" id="UP000240418"/>
    </source>
</evidence>